<comment type="caution">
    <text evidence="2">The sequence shown here is derived from an EMBL/GenBank/DDBJ whole genome shotgun (WGS) entry which is preliminary data.</text>
</comment>
<feature type="domain" description="C2H2-type" evidence="1">
    <location>
        <begin position="80"/>
        <end position="99"/>
    </location>
</feature>
<sequence length="302" mass="33876">MFAIAMERLVATVSVKVYAAGGQTRLLQALLIFSTVATASGMVVLQQSSIECLQGFQCQYDVQLHFKDAHSRITGNRGEEMCAICEETQPDLLEHLGTHPAGDSPYICRGHGCDFRTSSRMQLFDHYAQIHRDTNMLWCPFCPFVIFLPRKHIRLRNEVKIDCSALVDHFVEHLKVEQAHRIRYKCSCGGFMTFDPDRFAVHAKSCFSSGGVFLESLPERALISAPPSKDELQEAAFFALVPSKKPAPFSSAPFKNRITSFPRIAKICNLGDDTLPETKRDLIRVRDNDVAASLAVYRQLFA</sequence>
<dbReference type="EMBL" id="CATQJA010002596">
    <property type="protein sequence ID" value="CAJ0572350.1"/>
    <property type="molecule type" value="Genomic_DNA"/>
</dbReference>
<proteinExistence type="predicted"/>
<gene>
    <name evidence="2" type="ORF">MSPICULIGERA_LOCUS10738</name>
</gene>
<evidence type="ECO:0000313" key="2">
    <source>
        <dbReference type="EMBL" id="CAJ0572350.1"/>
    </source>
</evidence>
<feature type="domain" description="C2H2-type" evidence="1">
    <location>
        <begin position="106"/>
        <end position="131"/>
    </location>
</feature>
<feature type="non-terminal residue" evidence="2">
    <location>
        <position position="302"/>
    </location>
</feature>
<reference evidence="2" key="1">
    <citation type="submission" date="2023-06" db="EMBL/GenBank/DDBJ databases">
        <authorList>
            <person name="Delattre M."/>
        </authorList>
    </citation>
    <scope>NUCLEOTIDE SEQUENCE</scope>
    <source>
        <strain evidence="2">AF72</strain>
    </source>
</reference>
<dbReference type="SMART" id="SM00355">
    <property type="entry name" value="ZnF_C2H2"/>
    <property type="match status" value="2"/>
</dbReference>
<name>A0AA36G1D7_9BILA</name>
<evidence type="ECO:0000259" key="1">
    <source>
        <dbReference type="SMART" id="SM00355"/>
    </source>
</evidence>
<dbReference type="InterPro" id="IPR013087">
    <property type="entry name" value="Znf_C2H2_type"/>
</dbReference>
<dbReference type="AlphaFoldDB" id="A0AA36G1D7"/>
<dbReference type="Proteomes" id="UP001177023">
    <property type="component" value="Unassembled WGS sequence"/>
</dbReference>
<accession>A0AA36G1D7</accession>
<keyword evidence="3" id="KW-1185">Reference proteome</keyword>
<organism evidence="2 3">
    <name type="scientific">Mesorhabditis spiculigera</name>
    <dbReference type="NCBI Taxonomy" id="96644"/>
    <lineage>
        <taxon>Eukaryota</taxon>
        <taxon>Metazoa</taxon>
        <taxon>Ecdysozoa</taxon>
        <taxon>Nematoda</taxon>
        <taxon>Chromadorea</taxon>
        <taxon>Rhabditida</taxon>
        <taxon>Rhabditina</taxon>
        <taxon>Rhabditomorpha</taxon>
        <taxon>Rhabditoidea</taxon>
        <taxon>Rhabditidae</taxon>
        <taxon>Mesorhabditinae</taxon>
        <taxon>Mesorhabditis</taxon>
    </lineage>
</organism>
<protein>
    <recommendedName>
        <fullName evidence="1">C2H2-type domain-containing protein</fullName>
    </recommendedName>
</protein>
<evidence type="ECO:0000313" key="3">
    <source>
        <dbReference type="Proteomes" id="UP001177023"/>
    </source>
</evidence>